<name>A0A1G8Q508_9BACI</name>
<dbReference type="EMBL" id="FNEV01000001">
    <property type="protein sequence ID" value="SDI99842.1"/>
    <property type="molecule type" value="Genomic_DNA"/>
</dbReference>
<accession>A0A1G8Q508</accession>
<evidence type="ECO:0000313" key="2">
    <source>
        <dbReference type="Proteomes" id="UP000199225"/>
    </source>
</evidence>
<reference evidence="2" key="1">
    <citation type="submission" date="2016-10" db="EMBL/GenBank/DDBJ databases">
        <authorList>
            <person name="Varghese N."/>
            <person name="Submissions S."/>
        </authorList>
    </citation>
    <scope>NUCLEOTIDE SEQUENCE [LARGE SCALE GENOMIC DNA]</scope>
    <source>
        <strain evidence="2">DSM 4771</strain>
    </source>
</reference>
<evidence type="ECO:0000313" key="1">
    <source>
        <dbReference type="EMBL" id="SDI99842.1"/>
    </source>
</evidence>
<dbReference type="Proteomes" id="UP000199225">
    <property type="component" value="Unassembled WGS sequence"/>
</dbReference>
<sequence>MAFGVGKEELTRWKAEVRAGRIAFLTHFWVDERFPGCDTVTKVGCADVDKLKAWGRNYGLKPEWIDYNENFPHFDLFGKYQYEILKAEGKDSHIRRFRLHEKESRYF</sequence>
<gene>
    <name evidence="1" type="ORF">SAMN04490247_0401</name>
</gene>
<protein>
    <submittedName>
        <fullName evidence="1">Uncharacterized protein</fullName>
    </submittedName>
</protein>
<dbReference type="AlphaFoldDB" id="A0A1G8Q508"/>
<proteinExistence type="predicted"/>
<dbReference type="RefSeq" id="WP_093191435.1">
    <property type="nucleotide sequence ID" value="NZ_FNEV01000001.1"/>
</dbReference>
<keyword evidence="2" id="KW-1185">Reference proteome</keyword>
<organism evidence="1 2">
    <name type="scientific">Salimicrobium halophilum</name>
    <dbReference type="NCBI Taxonomy" id="86666"/>
    <lineage>
        <taxon>Bacteria</taxon>
        <taxon>Bacillati</taxon>
        <taxon>Bacillota</taxon>
        <taxon>Bacilli</taxon>
        <taxon>Bacillales</taxon>
        <taxon>Bacillaceae</taxon>
        <taxon>Salimicrobium</taxon>
    </lineage>
</organism>
<dbReference type="STRING" id="86666.SAMN04490247_0401"/>
<dbReference type="OrthoDB" id="2361368at2"/>